<dbReference type="InterPro" id="IPR036188">
    <property type="entry name" value="FAD/NAD-bd_sf"/>
</dbReference>
<dbReference type="PRINTS" id="PR00420">
    <property type="entry name" value="RNGMNOXGNASE"/>
</dbReference>
<dbReference type="SUPFAM" id="SSF51905">
    <property type="entry name" value="FAD/NAD(P)-binding domain"/>
    <property type="match status" value="1"/>
</dbReference>
<keyword evidence="7" id="KW-0503">Monooxygenase</keyword>
<protein>
    <submittedName>
        <fullName evidence="9">FAD-dependent oxidoreductase</fullName>
    </submittedName>
</protein>
<dbReference type="InterPro" id="IPR002938">
    <property type="entry name" value="FAD-bd"/>
</dbReference>
<comment type="caution">
    <text evidence="9">The sequence shown here is derived from an EMBL/GenBank/DDBJ whole genome shotgun (WGS) entry which is preliminary data.</text>
</comment>
<feature type="domain" description="FAD-binding" evidence="8">
    <location>
        <begin position="3"/>
        <end position="347"/>
    </location>
</feature>
<name>A0A438AJ96_9RHOB</name>
<dbReference type="Gene3D" id="3.50.50.60">
    <property type="entry name" value="FAD/NAD(P)-binding domain"/>
    <property type="match status" value="2"/>
</dbReference>
<evidence type="ECO:0000256" key="2">
    <source>
        <dbReference type="ARBA" id="ARBA00004749"/>
    </source>
</evidence>
<dbReference type="InterPro" id="IPR010971">
    <property type="entry name" value="UbiH/COQ6"/>
</dbReference>
<dbReference type="GO" id="GO:0071949">
    <property type="term" value="F:FAD binding"/>
    <property type="evidence" value="ECO:0007669"/>
    <property type="project" value="InterPro"/>
</dbReference>
<evidence type="ECO:0000256" key="3">
    <source>
        <dbReference type="ARBA" id="ARBA00005349"/>
    </source>
</evidence>
<comment type="similarity">
    <text evidence="3">Belongs to the UbiH/COQ6 family.</text>
</comment>
<accession>A0A438AJ96</accession>
<dbReference type="Pfam" id="PF01494">
    <property type="entry name" value="FAD_binding_3"/>
    <property type="match status" value="1"/>
</dbReference>
<dbReference type="GO" id="GO:0016705">
    <property type="term" value="F:oxidoreductase activity, acting on paired donors, with incorporation or reduction of molecular oxygen"/>
    <property type="evidence" value="ECO:0007669"/>
    <property type="project" value="InterPro"/>
</dbReference>
<dbReference type="PANTHER" id="PTHR43876:SF7">
    <property type="entry name" value="UBIQUINONE BIOSYNTHESIS MONOOXYGENASE COQ6, MITOCHONDRIAL"/>
    <property type="match status" value="1"/>
</dbReference>
<sequence>MDDTDILIAGGGIAGLTLAARLAAAGRQVTVIDPAAPPDRDTAPEADLRSTAFLQPARRLLEHCGLWDRLAPRSTPLDALRIIDTAGWPPEIRAERTFRPEPDGDEPAPAFGWNLPNWLTRYQIGAALADRAGVTLRWGAGLSALLTREREALATLSDGTRLRARLVIGADGRASRVAEAAGIAMRTTRYGQKALAFAVSHDLAHGQISTEVYNSGGACTTVPLPDHAGRAASAIVWMEDGARAQELAALAPEALGAELDRRSCHILGRAHPETEVRVWPVITQRARQLTARRVALVAEAAHVLPPIGAQGLNTSLADVAMLAHALDEVEDPGDPRALARYAHARERDIAARATAINLFNRVCRSDAAPVQALRSLGLRGAHDLIPLRRRLISAGLGPDPE</sequence>
<keyword evidence="10" id="KW-1185">Reference proteome</keyword>
<dbReference type="GO" id="GO:0004497">
    <property type="term" value="F:monooxygenase activity"/>
    <property type="evidence" value="ECO:0007669"/>
    <property type="project" value="UniProtKB-KW"/>
</dbReference>
<dbReference type="GO" id="GO:0006744">
    <property type="term" value="P:ubiquinone biosynthetic process"/>
    <property type="evidence" value="ECO:0007669"/>
    <property type="project" value="UniProtKB-UniPathway"/>
</dbReference>
<dbReference type="Proteomes" id="UP000285908">
    <property type="component" value="Unassembled WGS sequence"/>
</dbReference>
<comment type="pathway">
    <text evidence="2">Cofactor biosynthesis; ubiquinone biosynthesis.</text>
</comment>
<proteinExistence type="inferred from homology"/>
<gene>
    <name evidence="9" type="ORF">EKE94_07430</name>
</gene>
<comment type="cofactor">
    <cofactor evidence="1">
        <name>FAD</name>
        <dbReference type="ChEBI" id="CHEBI:57692"/>
    </cofactor>
</comment>
<evidence type="ECO:0000256" key="7">
    <source>
        <dbReference type="ARBA" id="ARBA00023033"/>
    </source>
</evidence>
<evidence type="ECO:0000256" key="1">
    <source>
        <dbReference type="ARBA" id="ARBA00001974"/>
    </source>
</evidence>
<dbReference type="InterPro" id="IPR051205">
    <property type="entry name" value="UbiH/COQ6_monooxygenase"/>
</dbReference>
<dbReference type="AlphaFoldDB" id="A0A438AJ96"/>
<dbReference type="EMBL" id="RQXX01000002">
    <property type="protein sequence ID" value="RVV98726.1"/>
    <property type="molecule type" value="Genomic_DNA"/>
</dbReference>
<evidence type="ECO:0000256" key="4">
    <source>
        <dbReference type="ARBA" id="ARBA00022630"/>
    </source>
</evidence>
<dbReference type="OrthoDB" id="9796623at2"/>
<evidence type="ECO:0000256" key="6">
    <source>
        <dbReference type="ARBA" id="ARBA00023002"/>
    </source>
</evidence>
<reference evidence="9 10" key="1">
    <citation type="submission" date="2018-11" db="EMBL/GenBank/DDBJ databases">
        <title>Mesobaculum littorinae gen. nov., sp. nov., isolated from Littorina scabra that represents a novel genus of the order Rhodobacteraceae.</title>
        <authorList>
            <person name="Li F."/>
        </authorList>
    </citation>
    <scope>NUCLEOTIDE SEQUENCE [LARGE SCALE GENOMIC DNA]</scope>
    <source>
        <strain evidence="9 10">M0103</strain>
    </source>
</reference>
<dbReference type="PANTHER" id="PTHR43876">
    <property type="entry name" value="UBIQUINONE BIOSYNTHESIS MONOOXYGENASE COQ6, MITOCHONDRIAL"/>
    <property type="match status" value="1"/>
</dbReference>
<dbReference type="NCBIfam" id="TIGR01988">
    <property type="entry name" value="Ubi-OHases"/>
    <property type="match status" value="1"/>
</dbReference>
<evidence type="ECO:0000313" key="9">
    <source>
        <dbReference type="EMBL" id="RVV98726.1"/>
    </source>
</evidence>
<dbReference type="UniPathway" id="UPA00232"/>
<organism evidence="9 10">
    <name type="scientific">Mesobaculum littorinae</name>
    <dbReference type="NCBI Taxonomy" id="2486419"/>
    <lineage>
        <taxon>Bacteria</taxon>
        <taxon>Pseudomonadati</taxon>
        <taxon>Pseudomonadota</taxon>
        <taxon>Alphaproteobacteria</taxon>
        <taxon>Rhodobacterales</taxon>
        <taxon>Roseobacteraceae</taxon>
        <taxon>Mesobaculum</taxon>
    </lineage>
</organism>
<dbReference type="RefSeq" id="WP_127905957.1">
    <property type="nucleotide sequence ID" value="NZ_RQXX01000002.1"/>
</dbReference>
<keyword evidence="5" id="KW-0274">FAD</keyword>
<keyword evidence="6" id="KW-0560">Oxidoreductase</keyword>
<evidence type="ECO:0000256" key="5">
    <source>
        <dbReference type="ARBA" id="ARBA00022827"/>
    </source>
</evidence>
<evidence type="ECO:0000259" key="8">
    <source>
        <dbReference type="Pfam" id="PF01494"/>
    </source>
</evidence>
<evidence type="ECO:0000313" key="10">
    <source>
        <dbReference type="Proteomes" id="UP000285908"/>
    </source>
</evidence>
<keyword evidence="4" id="KW-0285">Flavoprotein</keyword>